<keyword evidence="9" id="KW-0482">Metalloprotease</keyword>
<keyword evidence="3" id="KW-0964">Secreted</keyword>
<reference evidence="11 12" key="1">
    <citation type="journal article" date="2019" name="Environ. Microbiol.">
        <title>An active ?-lactamase is a part of an orchestrated cell wall stress resistance network of Bacillus subtilis and related rhizosphere species.</title>
        <authorList>
            <person name="Bucher T."/>
            <person name="Keren-Paz A."/>
            <person name="Hausser J."/>
            <person name="Olender T."/>
            <person name="Cytryn E."/>
            <person name="Kolodkin-Gal I."/>
        </authorList>
    </citation>
    <scope>NUCLEOTIDE SEQUENCE [LARGE SCALE GENOMIC DNA]</scope>
    <source>
        <strain evidence="11 12">I5</strain>
    </source>
</reference>
<dbReference type="GO" id="GO:0006508">
    <property type="term" value="P:proteolysis"/>
    <property type="evidence" value="ECO:0007669"/>
    <property type="project" value="UniProtKB-KW"/>
</dbReference>
<evidence type="ECO:0000256" key="5">
    <source>
        <dbReference type="ARBA" id="ARBA00022723"/>
    </source>
</evidence>
<keyword evidence="4" id="KW-0645">Protease</keyword>
<evidence type="ECO:0000256" key="9">
    <source>
        <dbReference type="ARBA" id="ARBA00023049"/>
    </source>
</evidence>
<dbReference type="Proteomes" id="UP000305222">
    <property type="component" value="Unassembled WGS sequence"/>
</dbReference>
<evidence type="ECO:0000256" key="8">
    <source>
        <dbReference type="ARBA" id="ARBA00022833"/>
    </source>
</evidence>
<feature type="non-terminal residue" evidence="11">
    <location>
        <position position="199"/>
    </location>
</feature>
<keyword evidence="6" id="KW-0732">Signal</keyword>
<evidence type="ECO:0000256" key="4">
    <source>
        <dbReference type="ARBA" id="ARBA00022670"/>
    </source>
</evidence>
<organism evidence="11 12">
    <name type="scientific">Bacillus wiedmannii</name>
    <dbReference type="NCBI Taxonomy" id="1890302"/>
    <lineage>
        <taxon>Bacteria</taxon>
        <taxon>Bacillati</taxon>
        <taxon>Bacillota</taxon>
        <taxon>Bacilli</taxon>
        <taxon>Bacillales</taxon>
        <taxon>Bacillaceae</taxon>
        <taxon>Bacillus</taxon>
        <taxon>Bacillus cereus group</taxon>
    </lineage>
</organism>
<feature type="domain" description="Peptidase M9 collagenase N-terminal" evidence="10">
    <location>
        <begin position="94"/>
        <end position="198"/>
    </location>
</feature>
<proteinExistence type="predicted"/>
<comment type="subcellular location">
    <subcellularLocation>
        <location evidence="2">Secreted</location>
    </subcellularLocation>
</comment>
<evidence type="ECO:0000256" key="1">
    <source>
        <dbReference type="ARBA" id="ARBA00001947"/>
    </source>
</evidence>
<comment type="cofactor">
    <cofactor evidence="1">
        <name>Zn(2+)</name>
        <dbReference type="ChEBI" id="CHEBI:29105"/>
    </cofactor>
</comment>
<dbReference type="PANTHER" id="PTHR13062">
    <property type="entry name" value="COLLAGENASE"/>
    <property type="match status" value="1"/>
</dbReference>
<comment type="caution">
    <text evidence="11">The sequence shown here is derived from an EMBL/GenBank/DDBJ whole genome shotgun (WGS) entry which is preliminary data.</text>
</comment>
<dbReference type="AlphaFoldDB" id="A0A4U3AYQ1"/>
<accession>A0A4U3AYQ1</accession>
<dbReference type="GO" id="GO:0046872">
    <property type="term" value="F:metal ion binding"/>
    <property type="evidence" value="ECO:0007669"/>
    <property type="project" value="UniProtKB-KW"/>
</dbReference>
<sequence length="199" mass="22605">MNKKSKINKVMLSISTMTLSLGAIQTNVSAEEKVPYNVLHSKPVGIEKPVDEIGHVSKVEETLSFQERLKVGDFSQRPASIMKSSEVKQIKESYSMADLNKMNNQELVETLGSIKWNQITDLFQFNEDAKAFYKDKGKMQAVIDELAHRGSTFTKDDSKGIQTFTEVLRSAFYLAFYNNELSDLNERSFQDKCLPSLKF</sequence>
<evidence type="ECO:0000256" key="7">
    <source>
        <dbReference type="ARBA" id="ARBA00022801"/>
    </source>
</evidence>
<dbReference type="GO" id="GO:0008237">
    <property type="term" value="F:metallopeptidase activity"/>
    <property type="evidence" value="ECO:0007669"/>
    <property type="project" value="UniProtKB-KW"/>
</dbReference>
<evidence type="ECO:0000256" key="2">
    <source>
        <dbReference type="ARBA" id="ARBA00004613"/>
    </source>
</evidence>
<dbReference type="InterPro" id="IPR013661">
    <property type="entry name" value="Peptidase_M9_N_dom"/>
</dbReference>
<name>A0A4U3AYQ1_9BACI</name>
<evidence type="ECO:0000256" key="3">
    <source>
        <dbReference type="ARBA" id="ARBA00022525"/>
    </source>
</evidence>
<dbReference type="GO" id="GO:0005576">
    <property type="term" value="C:extracellular region"/>
    <property type="evidence" value="ECO:0007669"/>
    <property type="project" value="UniProtKB-SubCell"/>
</dbReference>
<evidence type="ECO:0000256" key="6">
    <source>
        <dbReference type="ARBA" id="ARBA00022729"/>
    </source>
</evidence>
<dbReference type="EMBL" id="SZON01000730">
    <property type="protein sequence ID" value="TKI94294.1"/>
    <property type="molecule type" value="Genomic_DNA"/>
</dbReference>
<evidence type="ECO:0000259" key="10">
    <source>
        <dbReference type="Pfam" id="PF08453"/>
    </source>
</evidence>
<dbReference type="PANTHER" id="PTHR13062:SF9">
    <property type="entry name" value="MICROBIAL COLLAGENASE"/>
    <property type="match status" value="1"/>
</dbReference>
<keyword evidence="7" id="KW-0378">Hydrolase</keyword>
<dbReference type="Pfam" id="PF08453">
    <property type="entry name" value="Peptidase_M9_N"/>
    <property type="match status" value="1"/>
</dbReference>
<evidence type="ECO:0000313" key="11">
    <source>
        <dbReference type="EMBL" id="TKI94294.1"/>
    </source>
</evidence>
<protein>
    <submittedName>
        <fullName evidence="11">Collagenase</fullName>
    </submittedName>
</protein>
<keyword evidence="5" id="KW-0479">Metal-binding</keyword>
<evidence type="ECO:0000313" key="12">
    <source>
        <dbReference type="Proteomes" id="UP000305222"/>
    </source>
</evidence>
<gene>
    <name evidence="11" type="ORF">FC699_15945</name>
</gene>
<keyword evidence="8" id="KW-0862">Zinc</keyword>